<accession>A0A9P0ELL8</accession>
<dbReference type="AlphaFoldDB" id="A0A9P0ELL8"/>
<sequence>MAPTVRLPPDLDLEYSNLDLEYLDKSNINSVFNNNSYKGSIYRSDKTILEESPNNKEVDFKDTINLFSSIRLLIITLKDLAKKYILSNKK</sequence>
<evidence type="ECO:0000313" key="1">
    <source>
        <dbReference type="EMBL" id="CAH0053947.1"/>
    </source>
</evidence>
<gene>
    <name evidence="1" type="ORF">CSOL1703_00015134</name>
</gene>
<dbReference type="OrthoDB" id="4567560at2759"/>
<reference evidence="1 2" key="2">
    <citation type="submission" date="2021-10" db="EMBL/GenBank/DDBJ databases">
        <authorList>
            <person name="Piombo E."/>
        </authorList>
    </citation>
    <scope>NUCLEOTIDE SEQUENCE [LARGE SCALE GENOMIC DNA]</scope>
</reference>
<organism evidence="1 2">
    <name type="scientific">Clonostachys solani</name>
    <dbReference type="NCBI Taxonomy" id="160281"/>
    <lineage>
        <taxon>Eukaryota</taxon>
        <taxon>Fungi</taxon>
        <taxon>Dikarya</taxon>
        <taxon>Ascomycota</taxon>
        <taxon>Pezizomycotina</taxon>
        <taxon>Sordariomycetes</taxon>
        <taxon>Hypocreomycetidae</taxon>
        <taxon>Hypocreales</taxon>
        <taxon>Bionectriaceae</taxon>
        <taxon>Clonostachys</taxon>
    </lineage>
</organism>
<evidence type="ECO:0000313" key="2">
    <source>
        <dbReference type="Proteomes" id="UP000775872"/>
    </source>
</evidence>
<keyword evidence="2" id="KW-1185">Reference proteome</keyword>
<dbReference type="Proteomes" id="UP000775872">
    <property type="component" value="Unassembled WGS sequence"/>
</dbReference>
<protein>
    <submittedName>
        <fullName evidence="1">Uncharacterized protein</fullName>
    </submittedName>
</protein>
<comment type="caution">
    <text evidence="1">The sequence shown here is derived from an EMBL/GenBank/DDBJ whole genome shotgun (WGS) entry which is preliminary data.</text>
</comment>
<name>A0A9P0ELL8_9HYPO</name>
<dbReference type="EMBL" id="CABFOC020000046">
    <property type="protein sequence ID" value="CAH0053947.1"/>
    <property type="molecule type" value="Genomic_DNA"/>
</dbReference>
<proteinExistence type="predicted"/>
<reference evidence="2" key="1">
    <citation type="submission" date="2019-06" db="EMBL/GenBank/DDBJ databases">
        <authorList>
            <person name="Broberg M."/>
        </authorList>
    </citation>
    <scope>NUCLEOTIDE SEQUENCE [LARGE SCALE GENOMIC DNA]</scope>
</reference>